<evidence type="ECO:0000313" key="1">
    <source>
        <dbReference type="EMBL" id="PST41057.1"/>
    </source>
</evidence>
<proteinExistence type="predicted"/>
<name>A0A2T3G0K0_9FIRM</name>
<organism evidence="1 2">
    <name type="scientific">Faecalibacillus faecis</name>
    <dbReference type="NCBI Taxonomy" id="1982628"/>
    <lineage>
        <taxon>Bacteria</taxon>
        <taxon>Bacillati</taxon>
        <taxon>Bacillota</taxon>
        <taxon>Erysipelotrichia</taxon>
        <taxon>Erysipelotrichales</taxon>
        <taxon>Coprobacillaceae</taxon>
        <taxon>Faecalibacillus</taxon>
    </lineage>
</organism>
<dbReference type="RefSeq" id="WP_106987667.1">
    <property type="nucleotide sequence ID" value="NZ_PYLP01000004.1"/>
</dbReference>
<protein>
    <submittedName>
        <fullName evidence="1">Uncharacterized protein</fullName>
    </submittedName>
</protein>
<keyword evidence="2" id="KW-1185">Reference proteome</keyword>
<dbReference type="EMBL" id="PYLP01000004">
    <property type="protein sequence ID" value="PST41057.1"/>
    <property type="molecule type" value="Genomic_DNA"/>
</dbReference>
<comment type="caution">
    <text evidence="1">The sequence shown here is derived from an EMBL/GenBank/DDBJ whole genome shotgun (WGS) entry which is preliminary data.</text>
</comment>
<sequence>MNILDLQNKRFMNERNFYFSLALSEMFYYKLNSILIWKDERYFFCINDNEQFINEYGVFNTLIELLKASLEDNDFEKLKSIIPLENTKIKQEESFRYYRLIKEVFNENKRTISFETYNDFEFLKLNTCKIEILNNMDKYTSDNNIKYFSRDLKITDDKAFDNNDTVRLLYMSKDKVMTVIDVNDKEEKIKIKNFTDKIFFRAFGINENPSWNNYQEFLEDRCVPRTRYNIDEILKDMGMTEYNSFEFIKRTQGRMADDKEWILLGDTSYILEKDE</sequence>
<accession>A0A2T3G0K0</accession>
<dbReference type="GeneID" id="77470507"/>
<evidence type="ECO:0000313" key="2">
    <source>
        <dbReference type="Proteomes" id="UP000241201"/>
    </source>
</evidence>
<dbReference type="Proteomes" id="UP000241201">
    <property type="component" value="Unassembled WGS sequence"/>
</dbReference>
<gene>
    <name evidence="1" type="ORF">C7U55_05290</name>
</gene>
<reference evidence="2" key="1">
    <citation type="submission" date="2018-03" db="EMBL/GenBank/DDBJ databases">
        <title>Lachnoclostridium SNUG30370 gen.nov., sp.nov., isolated from human faeces.</title>
        <authorList>
            <person name="Seo B."/>
            <person name="Jeon K."/>
            <person name="Ko G."/>
        </authorList>
    </citation>
    <scope>NUCLEOTIDE SEQUENCE [LARGE SCALE GENOMIC DNA]</scope>
    <source>
        <strain evidence="2">SNUG30370</strain>
    </source>
</reference>
<dbReference type="AlphaFoldDB" id="A0A2T3G0K0"/>